<organism evidence="1 2">
    <name type="scientific">Pangasius djambal</name>
    <dbReference type="NCBI Taxonomy" id="1691987"/>
    <lineage>
        <taxon>Eukaryota</taxon>
        <taxon>Metazoa</taxon>
        <taxon>Chordata</taxon>
        <taxon>Craniata</taxon>
        <taxon>Vertebrata</taxon>
        <taxon>Euteleostomi</taxon>
        <taxon>Actinopterygii</taxon>
        <taxon>Neopterygii</taxon>
        <taxon>Teleostei</taxon>
        <taxon>Ostariophysi</taxon>
        <taxon>Siluriformes</taxon>
        <taxon>Pangasiidae</taxon>
        <taxon>Pangasius</taxon>
    </lineage>
</organism>
<evidence type="ECO:0000313" key="1">
    <source>
        <dbReference type="EMBL" id="MCJ8742730.1"/>
    </source>
</evidence>
<protein>
    <submittedName>
        <fullName evidence="1">Uncharacterized protein</fullName>
    </submittedName>
</protein>
<reference evidence="1" key="1">
    <citation type="submission" date="2020-02" db="EMBL/GenBank/DDBJ databases">
        <title>Genome sequencing of the panga catfish, Pangasius djambal.</title>
        <authorList>
            <person name="Wen M."/>
            <person name="Zahm M."/>
            <person name="Roques C."/>
            <person name="Cabau C."/>
            <person name="Klopp C."/>
            <person name="Donnadieu C."/>
            <person name="Jouanno E."/>
            <person name="Avarre J.-C."/>
            <person name="Campet M."/>
            <person name="Ha T."/>
            <person name="Dugue R."/>
            <person name="Lampietro C."/>
            <person name="Louis A."/>
            <person name="Herpin A."/>
            <person name="Echchiki A."/>
            <person name="Berthelot C."/>
            <person name="Parey E."/>
            <person name="Roest-Crollius H."/>
            <person name="Braasch I."/>
            <person name="Postlethwait J.H."/>
            <person name="Bobe J."/>
            <person name="Montfort J."/>
            <person name="Bouchez O."/>
            <person name="Begum T."/>
            <person name="Schartl M."/>
            <person name="Gustiano R."/>
            <person name="Guiguen Y."/>
        </authorList>
    </citation>
    <scope>NUCLEOTIDE SEQUENCE</scope>
    <source>
        <strain evidence="1">Pdj_M5554</strain>
    </source>
</reference>
<comment type="caution">
    <text evidence="1">The sequence shown here is derived from an EMBL/GenBank/DDBJ whole genome shotgun (WGS) entry which is preliminary data.</text>
</comment>
<gene>
    <name evidence="1" type="ORF">PDJAM_G00085660</name>
</gene>
<proteinExistence type="predicted"/>
<dbReference type="Proteomes" id="UP000830395">
    <property type="component" value="Chromosome 17"/>
</dbReference>
<name>A0ACC5Z4X0_9TELE</name>
<sequence length="67" mass="7744">MMDAVDPVQHYLGNAIEMNRQRKQEEISALKERNAQLKELVKQAEIYAAVLDPNVKRSYAELVVRCK</sequence>
<evidence type="ECO:0000313" key="2">
    <source>
        <dbReference type="Proteomes" id="UP000830395"/>
    </source>
</evidence>
<dbReference type="EMBL" id="CM040991">
    <property type="protein sequence ID" value="MCJ8742730.1"/>
    <property type="molecule type" value="Genomic_DNA"/>
</dbReference>
<accession>A0ACC5Z4X0</accession>
<keyword evidence="2" id="KW-1185">Reference proteome</keyword>